<reference evidence="2 3" key="1">
    <citation type="journal article" date="2015" name="PLoS ONE">
        <title>A universal mariner transposon system for forward genetic studies in the genus clostridium.</title>
        <authorList>
            <person name="Zhang Y."/>
            <person name="Grosse-Honebrink A."/>
            <person name="Minton N.P."/>
        </authorList>
    </citation>
    <scope>NUCLEOTIDE SEQUENCE [LARGE SCALE GENOMIC DNA]</scope>
    <source>
        <strain evidence="2 3">NCIMB 10696</strain>
    </source>
</reference>
<organism evidence="2 3">
    <name type="scientific">Clostridium sporogenes</name>
    <dbReference type="NCBI Taxonomy" id="1509"/>
    <lineage>
        <taxon>Bacteria</taxon>
        <taxon>Bacillati</taxon>
        <taxon>Bacillota</taxon>
        <taxon>Clostridia</taxon>
        <taxon>Eubacteriales</taxon>
        <taxon>Clostridiaceae</taxon>
        <taxon>Clostridium</taxon>
    </lineage>
</organism>
<gene>
    <name evidence="2" type="ORF">CLSPO_c24570</name>
</gene>
<evidence type="ECO:0000313" key="3">
    <source>
        <dbReference type="Proteomes" id="UP000033052"/>
    </source>
</evidence>
<accession>A0A7U4LNC1</accession>
<dbReference type="GeneID" id="92940461"/>
<protein>
    <submittedName>
        <fullName evidence="2">Uncharacterized protein</fullName>
    </submittedName>
</protein>
<sequence>MLKKVKATTRPRPEPPGKQYTNPIIIKTDKYLSITELEQLNKLGIGRVVILPKGMEIVDLGRKEIDYRIFTKDDYKRYTLSRMKASNIKKDTVKFISDRWENISKGYNFIIGVGKNELMFYSVSYFNEHVLDEKDETNK</sequence>
<feature type="region of interest" description="Disordered" evidence="1">
    <location>
        <begin position="1"/>
        <end position="20"/>
    </location>
</feature>
<evidence type="ECO:0000313" key="2">
    <source>
        <dbReference type="EMBL" id="AKC63177.1"/>
    </source>
</evidence>
<dbReference type="Proteomes" id="UP000033052">
    <property type="component" value="Chromosome"/>
</dbReference>
<dbReference type="EMBL" id="CP009225">
    <property type="protein sequence ID" value="AKC63177.1"/>
    <property type="molecule type" value="Genomic_DNA"/>
</dbReference>
<dbReference type="AlphaFoldDB" id="A0A7U4LNC1"/>
<name>A0A7U4LNC1_CLOSG</name>
<dbReference type="KEGG" id="cld:CLSPO_c24570"/>
<dbReference type="RefSeq" id="WP_050481920.1">
    <property type="nucleotide sequence ID" value="NZ_CP009225.1"/>
</dbReference>
<proteinExistence type="predicted"/>
<evidence type="ECO:0000256" key="1">
    <source>
        <dbReference type="SAM" id="MobiDB-lite"/>
    </source>
</evidence>